<evidence type="ECO:0000313" key="1">
    <source>
        <dbReference type="EMBL" id="NLR91112.1"/>
    </source>
</evidence>
<protein>
    <submittedName>
        <fullName evidence="1">Uncharacterized protein</fullName>
    </submittedName>
</protein>
<dbReference type="Proteomes" id="UP000585050">
    <property type="component" value="Unassembled WGS sequence"/>
</dbReference>
<dbReference type="RefSeq" id="WP_168881812.1">
    <property type="nucleotide sequence ID" value="NZ_JABAIL010000002.1"/>
</dbReference>
<gene>
    <name evidence="1" type="ORF">HGP29_07835</name>
</gene>
<sequence length="607" mass="67630">MKQLFYATIIGLLLSAVGCQKQDPLNQISTEYLDSLYYAPGLFFPLDTMESALPEYENTYGVNFLLERFYSDDPADSSIWENAIVDKTTGVILILDPTLLEVDKQYYADISSFTVSGKRIHSKAWTMSVTEVSGELFYSSSETQYERYYEGEVFQLDSAYFGEGNNAVTYSFATPIKGLAIDSETGNISKTEFMEAGDYTIAVQVITEGGITVIDEAAVLSLYGNPELVYQPSLYKIQPEYDLVATPASQDFLEGATYELVIQDGKTLNNLSIDAQGVISLPENHNNAIDTYVINVVATLDDQEFTFENALTIEIVAEIQPEVSFTENKVTLSPWTPYTLTPELFSLPRNTTVTLETVLPEGMSFDAATGVITIDEDQNFTDATYDITMVATTPLGTTRLENLVQIVIESKGSVLFEDDFTDSKLRAEYVSHQYVIDDNERSGANLNTNADREFARAQANVWGGNYQRWSYLALSLSVGDIKRATLIFDNGVNKDLNDYGTYKEDFFSVNYSTDYDGGSDVHSFTWNKDENAIFSTTGIGNEMDEGPMTSSGLLEIPSQYYTGGKLNISWLVHKDMKNTPDEYKTGHTLAFTNVVITVYDKYSAIIE</sequence>
<reference evidence="1 2" key="1">
    <citation type="submission" date="2020-04" db="EMBL/GenBank/DDBJ databases">
        <title>Flammeovirga sp. SR4, a novel species isolated from seawater.</title>
        <authorList>
            <person name="Wang X."/>
        </authorList>
    </citation>
    <scope>NUCLEOTIDE SEQUENCE [LARGE SCALE GENOMIC DNA]</scope>
    <source>
        <strain evidence="1 2">SR4</strain>
    </source>
</reference>
<keyword evidence="2" id="KW-1185">Reference proteome</keyword>
<proteinExistence type="predicted"/>
<name>A0A7X8XV82_9BACT</name>
<dbReference type="InterPro" id="IPR013783">
    <property type="entry name" value="Ig-like_fold"/>
</dbReference>
<dbReference type="Gene3D" id="2.60.40.10">
    <property type="entry name" value="Immunoglobulins"/>
    <property type="match status" value="1"/>
</dbReference>
<comment type="caution">
    <text evidence="1">The sequence shown here is derived from an EMBL/GenBank/DDBJ whole genome shotgun (WGS) entry which is preliminary data.</text>
</comment>
<evidence type="ECO:0000313" key="2">
    <source>
        <dbReference type="Proteomes" id="UP000585050"/>
    </source>
</evidence>
<organism evidence="1 2">
    <name type="scientific">Flammeovirga agarivorans</name>
    <dbReference type="NCBI Taxonomy" id="2726742"/>
    <lineage>
        <taxon>Bacteria</taxon>
        <taxon>Pseudomonadati</taxon>
        <taxon>Bacteroidota</taxon>
        <taxon>Cytophagia</taxon>
        <taxon>Cytophagales</taxon>
        <taxon>Flammeovirgaceae</taxon>
        <taxon>Flammeovirga</taxon>
    </lineage>
</organism>
<dbReference type="PROSITE" id="PS51257">
    <property type="entry name" value="PROKAR_LIPOPROTEIN"/>
    <property type="match status" value="1"/>
</dbReference>
<accession>A0A7X8XV82</accession>
<dbReference type="AlphaFoldDB" id="A0A7X8XV82"/>
<dbReference type="EMBL" id="JABAIL010000002">
    <property type="protein sequence ID" value="NLR91112.1"/>
    <property type="molecule type" value="Genomic_DNA"/>
</dbReference>